<dbReference type="Proteomes" id="UP001232992">
    <property type="component" value="Unassembled WGS sequence"/>
</dbReference>
<sequence>MRQRQLLWISVIGVTLSFPSLLMPEKTWYGNLAARAAEQCTAIAQIEQVNGAGFQYNGEEKQPLTTGSILCAEHTVESDLASDIRLRCLADNELHSLLTGIELDINNLCAVVLRCDNAKERNCGRGGNDPHKNLDIITPRETALLNRQPKLAWNRVAGASHYTVIIEHDIEGKIWETETETTELTYLGNPPLESGPIYTLKITADTGEKAMTTFHLLDEEKVSEITPYLQPSGNPERIGQQLALYKQYSLQAEAIAFLNDFIDPNTESSYLHRELGDLYWRVGQTEPAEKAYLNAVDLAVQEQNLAAEALARARLGELYQLFKDPEQAREQLERAHQLYQQTEQLDNSTQLERLLN</sequence>
<gene>
    <name evidence="1" type="ORF">PMH09_14710</name>
</gene>
<name>A0ABT7BZ28_9CYAN</name>
<comment type="caution">
    <text evidence="1">The sequence shown here is derived from an EMBL/GenBank/DDBJ whole genome shotgun (WGS) entry which is preliminary data.</text>
</comment>
<dbReference type="RefSeq" id="WP_283759089.1">
    <property type="nucleotide sequence ID" value="NZ_JAQOSQ010000015.1"/>
</dbReference>
<reference evidence="1 2" key="1">
    <citation type="submission" date="2023-01" db="EMBL/GenBank/DDBJ databases">
        <title>Novel diversity within Roseofilum (Cyanobacteria; Desertifilaceae) from marine benthic mats with descriptions of four novel species.</title>
        <authorList>
            <person name="Wang Y."/>
            <person name="Berthold D.E."/>
            <person name="Hu J."/>
            <person name="Lefler F.W."/>
            <person name="Laughinghouse H.D. IV."/>
        </authorList>
    </citation>
    <scope>NUCLEOTIDE SEQUENCE [LARGE SCALE GENOMIC DNA]</scope>
    <source>
        <strain evidence="1 2">BLCC-M143</strain>
    </source>
</reference>
<dbReference type="Pfam" id="PF13424">
    <property type="entry name" value="TPR_12"/>
    <property type="match status" value="1"/>
</dbReference>
<accession>A0ABT7BZ28</accession>
<dbReference type="InterPro" id="IPR011990">
    <property type="entry name" value="TPR-like_helical_dom_sf"/>
</dbReference>
<keyword evidence="2" id="KW-1185">Reference proteome</keyword>
<evidence type="ECO:0000313" key="2">
    <source>
        <dbReference type="Proteomes" id="UP001232992"/>
    </source>
</evidence>
<dbReference type="Gene3D" id="1.25.40.10">
    <property type="entry name" value="Tetratricopeptide repeat domain"/>
    <property type="match status" value="1"/>
</dbReference>
<protein>
    <submittedName>
        <fullName evidence="1">Tetratricopeptide repeat protein</fullName>
    </submittedName>
</protein>
<dbReference type="SMART" id="SM00028">
    <property type="entry name" value="TPR"/>
    <property type="match status" value="2"/>
</dbReference>
<dbReference type="InterPro" id="IPR019734">
    <property type="entry name" value="TPR_rpt"/>
</dbReference>
<organism evidence="1 2">
    <name type="scientific">Roseofilum casamattae BLCC-M143</name>
    <dbReference type="NCBI Taxonomy" id="3022442"/>
    <lineage>
        <taxon>Bacteria</taxon>
        <taxon>Bacillati</taxon>
        <taxon>Cyanobacteriota</taxon>
        <taxon>Cyanophyceae</taxon>
        <taxon>Desertifilales</taxon>
        <taxon>Desertifilaceae</taxon>
        <taxon>Roseofilum</taxon>
        <taxon>Roseofilum casamattae</taxon>
    </lineage>
</organism>
<evidence type="ECO:0000313" key="1">
    <source>
        <dbReference type="EMBL" id="MDJ1184435.1"/>
    </source>
</evidence>
<dbReference type="EMBL" id="JAQOSQ010000015">
    <property type="protein sequence ID" value="MDJ1184435.1"/>
    <property type="molecule type" value="Genomic_DNA"/>
</dbReference>
<dbReference type="SUPFAM" id="SSF48452">
    <property type="entry name" value="TPR-like"/>
    <property type="match status" value="1"/>
</dbReference>
<proteinExistence type="predicted"/>